<evidence type="ECO:0000256" key="5">
    <source>
        <dbReference type="SAM" id="MobiDB-lite"/>
    </source>
</evidence>
<proteinExistence type="predicted"/>
<feature type="region of interest" description="Disordered" evidence="5">
    <location>
        <begin position="460"/>
        <end position="479"/>
    </location>
</feature>
<dbReference type="GO" id="GO:0016020">
    <property type="term" value="C:membrane"/>
    <property type="evidence" value="ECO:0007669"/>
    <property type="project" value="UniProtKB-SubCell"/>
</dbReference>
<feature type="transmembrane region" description="Helical" evidence="6">
    <location>
        <begin position="201"/>
        <end position="222"/>
    </location>
</feature>
<keyword evidence="9" id="KW-1185">Reference proteome</keyword>
<feature type="transmembrane region" description="Helical" evidence="6">
    <location>
        <begin position="435"/>
        <end position="453"/>
    </location>
</feature>
<organism evidence="8 9">
    <name type="scientific">Rhodosorus marinus</name>
    <dbReference type="NCBI Taxonomy" id="101924"/>
    <lineage>
        <taxon>Eukaryota</taxon>
        <taxon>Rhodophyta</taxon>
        <taxon>Stylonematophyceae</taxon>
        <taxon>Stylonematales</taxon>
        <taxon>Stylonemataceae</taxon>
        <taxon>Rhodosorus</taxon>
    </lineage>
</organism>
<comment type="caution">
    <text evidence="8">The sequence shown here is derived from an EMBL/GenBank/DDBJ whole genome shotgun (WGS) entry which is preliminary data.</text>
</comment>
<feature type="transmembrane region" description="Helical" evidence="6">
    <location>
        <begin position="350"/>
        <end position="368"/>
    </location>
</feature>
<feature type="compositionally biased region" description="Acidic residues" evidence="5">
    <location>
        <begin position="468"/>
        <end position="479"/>
    </location>
</feature>
<dbReference type="InterPro" id="IPR005828">
    <property type="entry name" value="MFS_sugar_transport-like"/>
</dbReference>
<dbReference type="InterPro" id="IPR020846">
    <property type="entry name" value="MFS_dom"/>
</dbReference>
<feature type="transmembrane region" description="Helical" evidence="6">
    <location>
        <begin position="374"/>
        <end position="397"/>
    </location>
</feature>
<comment type="subcellular location">
    <subcellularLocation>
        <location evidence="1">Membrane</location>
        <topology evidence="1">Multi-pass membrane protein</topology>
    </subcellularLocation>
</comment>
<keyword evidence="3 6" id="KW-1133">Transmembrane helix</keyword>
<evidence type="ECO:0000256" key="1">
    <source>
        <dbReference type="ARBA" id="ARBA00004141"/>
    </source>
</evidence>
<evidence type="ECO:0000256" key="4">
    <source>
        <dbReference type="ARBA" id="ARBA00023136"/>
    </source>
</evidence>
<dbReference type="EMBL" id="JAMWBK010000009">
    <property type="protein sequence ID" value="KAJ8902044.1"/>
    <property type="molecule type" value="Genomic_DNA"/>
</dbReference>
<evidence type="ECO:0000259" key="7">
    <source>
        <dbReference type="PROSITE" id="PS50850"/>
    </source>
</evidence>
<dbReference type="Gene3D" id="1.20.1250.20">
    <property type="entry name" value="MFS general substrate transporter like domains"/>
    <property type="match status" value="1"/>
</dbReference>
<reference evidence="8 9" key="1">
    <citation type="journal article" date="2023" name="Nat. Commun.">
        <title>Origin of minicircular mitochondrial genomes in red algae.</title>
        <authorList>
            <person name="Lee Y."/>
            <person name="Cho C.H."/>
            <person name="Lee Y.M."/>
            <person name="Park S.I."/>
            <person name="Yang J.H."/>
            <person name="West J.A."/>
            <person name="Bhattacharya D."/>
            <person name="Yoon H.S."/>
        </authorList>
    </citation>
    <scope>NUCLEOTIDE SEQUENCE [LARGE SCALE GENOMIC DNA]</scope>
    <source>
        <strain evidence="8 9">CCMP1338</strain>
        <tissue evidence="8">Whole cell</tissue>
    </source>
</reference>
<dbReference type="AlphaFoldDB" id="A0AAV8UHT0"/>
<dbReference type="InterPro" id="IPR036259">
    <property type="entry name" value="MFS_trans_sf"/>
</dbReference>
<evidence type="ECO:0000256" key="2">
    <source>
        <dbReference type="ARBA" id="ARBA00022692"/>
    </source>
</evidence>
<feature type="transmembrane region" description="Helical" evidence="6">
    <location>
        <begin position="90"/>
        <end position="109"/>
    </location>
</feature>
<dbReference type="PROSITE" id="PS50850">
    <property type="entry name" value="MFS"/>
    <property type="match status" value="1"/>
</dbReference>
<feature type="transmembrane region" description="Helical" evidence="6">
    <location>
        <begin position="322"/>
        <end position="343"/>
    </location>
</feature>
<feature type="transmembrane region" description="Helical" evidence="6">
    <location>
        <begin position="141"/>
        <end position="164"/>
    </location>
</feature>
<evidence type="ECO:0000313" key="9">
    <source>
        <dbReference type="Proteomes" id="UP001157974"/>
    </source>
</evidence>
<evidence type="ECO:0000313" key="8">
    <source>
        <dbReference type="EMBL" id="KAJ8902044.1"/>
    </source>
</evidence>
<dbReference type="SUPFAM" id="SSF103473">
    <property type="entry name" value="MFS general substrate transporter"/>
    <property type="match status" value="1"/>
</dbReference>
<accession>A0AAV8UHT0</accession>
<dbReference type="Proteomes" id="UP001157974">
    <property type="component" value="Unassembled WGS sequence"/>
</dbReference>
<evidence type="ECO:0000256" key="3">
    <source>
        <dbReference type="ARBA" id="ARBA00022989"/>
    </source>
</evidence>
<protein>
    <recommendedName>
        <fullName evidence="7">Major facilitator superfamily (MFS) profile domain-containing protein</fullName>
    </recommendedName>
</protein>
<keyword evidence="4 6" id="KW-0472">Membrane</keyword>
<feature type="transmembrane region" description="Helical" evidence="6">
    <location>
        <begin position="176"/>
        <end position="195"/>
    </location>
</feature>
<dbReference type="PANTHER" id="PTHR24064">
    <property type="entry name" value="SOLUTE CARRIER FAMILY 22 MEMBER"/>
    <property type="match status" value="1"/>
</dbReference>
<feature type="domain" description="Major facilitator superfamily (MFS) profile" evidence="7">
    <location>
        <begin position="47"/>
        <end position="457"/>
    </location>
</feature>
<keyword evidence="2 6" id="KW-0812">Transmembrane</keyword>
<feature type="transmembrane region" description="Helical" evidence="6">
    <location>
        <begin position="288"/>
        <end position="310"/>
    </location>
</feature>
<sequence length="479" mass="51601">MEVGSRSTETDDPATQKNIRTESGSALRAISVDEAIDLAGGFGRSQLRMVALMGVTYMACSVNMFLPVFLEPKVLEIWSDVRPVQAQTLASFFFLGFWVGLFILGSWADRAGRRKVIIVSLIGMIITTCATFLVNSITMMMITRVAAGFATSGAFNGSIVIVLESVPSNWRVGSKALLALFWDVALLTYAVAAYLLRNASWRYLIVMNAYSILGLLLTQLLLSESARFLLAQVSHERATQAVLQMARQNGKSINFLFPSTDEPNFRLRSHPHGANGSTSFFALWKPRVAVLTLAIGFAQFAGTMAFYGLTLSNAQHVTENQYMNTVLGAFAEVPGIFVTWLAAERFGRRITYAAILGTLGVALIGASLPSLGGVATGILLLVGRFAAAGATMICYVVSAECFPTDCRSAGVAWGSSCGRLGAILAPLTFDLPFGSVAYSVINLLAMVSTAALLPETLGKKMDSHDSNEEHEDYEEIETG</sequence>
<feature type="transmembrane region" description="Helical" evidence="6">
    <location>
        <begin position="116"/>
        <end position="135"/>
    </location>
</feature>
<name>A0AAV8UHT0_9RHOD</name>
<feature type="transmembrane region" description="Helical" evidence="6">
    <location>
        <begin position="50"/>
        <end position="70"/>
    </location>
</feature>
<dbReference type="Pfam" id="PF00083">
    <property type="entry name" value="Sugar_tr"/>
    <property type="match status" value="1"/>
</dbReference>
<gene>
    <name evidence="8" type="ORF">NDN08_006452</name>
</gene>
<dbReference type="GO" id="GO:0022857">
    <property type="term" value="F:transmembrane transporter activity"/>
    <property type="evidence" value="ECO:0007669"/>
    <property type="project" value="InterPro"/>
</dbReference>
<evidence type="ECO:0000256" key="6">
    <source>
        <dbReference type="SAM" id="Phobius"/>
    </source>
</evidence>